<proteinExistence type="predicted"/>
<dbReference type="KEGG" id="ffu:CLAFUR5_13996"/>
<dbReference type="Proteomes" id="UP000756132">
    <property type="component" value="Chromosome 12"/>
</dbReference>
<organism evidence="2 3">
    <name type="scientific">Passalora fulva</name>
    <name type="common">Tomato leaf mold</name>
    <name type="synonym">Cladosporium fulvum</name>
    <dbReference type="NCBI Taxonomy" id="5499"/>
    <lineage>
        <taxon>Eukaryota</taxon>
        <taxon>Fungi</taxon>
        <taxon>Dikarya</taxon>
        <taxon>Ascomycota</taxon>
        <taxon>Pezizomycotina</taxon>
        <taxon>Dothideomycetes</taxon>
        <taxon>Dothideomycetidae</taxon>
        <taxon>Mycosphaerellales</taxon>
        <taxon>Mycosphaerellaceae</taxon>
        <taxon>Fulvia</taxon>
    </lineage>
</organism>
<dbReference type="RefSeq" id="XP_047768652.1">
    <property type="nucleotide sequence ID" value="XM_047913144.1"/>
</dbReference>
<dbReference type="AlphaFoldDB" id="A0A9Q8PKU5"/>
<dbReference type="OrthoDB" id="5423564at2759"/>
<reference evidence="2" key="2">
    <citation type="journal article" date="2022" name="Microb. Genom.">
        <title>A chromosome-scale genome assembly of the tomato pathogen Cladosporium fulvum reveals a compartmentalized genome architecture and the presence of a dispensable chromosome.</title>
        <authorList>
            <person name="Zaccaron A.Z."/>
            <person name="Chen L.H."/>
            <person name="Samaras A."/>
            <person name="Stergiopoulos I."/>
        </authorList>
    </citation>
    <scope>NUCLEOTIDE SEQUENCE</scope>
    <source>
        <strain evidence="2">Race5_Kim</strain>
    </source>
</reference>
<gene>
    <name evidence="2" type="ORF">CLAFUR5_13996</name>
</gene>
<name>A0A9Q8PKU5_PASFU</name>
<dbReference type="EMBL" id="CP090174">
    <property type="protein sequence ID" value="UJO24286.1"/>
    <property type="molecule type" value="Genomic_DNA"/>
</dbReference>
<evidence type="ECO:0000313" key="3">
    <source>
        <dbReference type="Proteomes" id="UP000756132"/>
    </source>
</evidence>
<sequence>MAGRAVENTFRDLRSASKARKRKRKASRKYYGWKYIKTGQLNAPHLDMEHHDAFRPLWESALPAEAETITMTKAVMYRQAQRWPRPPTYHRQSKEKEIWPWSFRIERRRELQKHPNVDFKDPWTVYYDSLFSESDSRDDWDEVYDL</sequence>
<accession>A0A9Q8PKU5</accession>
<reference evidence="2" key="1">
    <citation type="submission" date="2021-12" db="EMBL/GenBank/DDBJ databases">
        <authorList>
            <person name="Zaccaron A."/>
            <person name="Stergiopoulos I."/>
        </authorList>
    </citation>
    <scope>NUCLEOTIDE SEQUENCE</scope>
    <source>
        <strain evidence="2">Race5_Kim</strain>
    </source>
</reference>
<dbReference type="GeneID" id="71993874"/>
<evidence type="ECO:0000256" key="1">
    <source>
        <dbReference type="SAM" id="MobiDB-lite"/>
    </source>
</evidence>
<feature type="region of interest" description="Disordered" evidence="1">
    <location>
        <begin position="1"/>
        <end position="23"/>
    </location>
</feature>
<evidence type="ECO:0000313" key="2">
    <source>
        <dbReference type="EMBL" id="UJO24286.1"/>
    </source>
</evidence>
<keyword evidence="3" id="KW-1185">Reference proteome</keyword>
<protein>
    <submittedName>
        <fullName evidence="2">Uncharacterized protein</fullName>
    </submittedName>
</protein>